<proteinExistence type="predicted"/>
<evidence type="ECO:0000256" key="8">
    <source>
        <dbReference type="SAM" id="Phobius"/>
    </source>
</evidence>
<evidence type="ECO:0000259" key="9">
    <source>
        <dbReference type="Pfam" id="PF13962"/>
    </source>
</evidence>
<feature type="domain" description="PGG" evidence="9">
    <location>
        <begin position="470"/>
        <end position="583"/>
    </location>
</feature>
<dbReference type="PROSITE" id="PS50297">
    <property type="entry name" value="ANK_REP_REGION"/>
    <property type="match status" value="2"/>
</dbReference>
<feature type="transmembrane region" description="Helical" evidence="8">
    <location>
        <begin position="516"/>
        <end position="542"/>
    </location>
</feature>
<evidence type="ECO:0000256" key="2">
    <source>
        <dbReference type="ARBA" id="ARBA00022692"/>
    </source>
</evidence>
<dbReference type="GO" id="GO:0005886">
    <property type="term" value="C:plasma membrane"/>
    <property type="evidence" value="ECO:0007669"/>
    <property type="project" value="TreeGrafter"/>
</dbReference>
<accession>A0A7C9A9Q4</accession>
<keyword evidence="4 8" id="KW-1133">Transmembrane helix</keyword>
<evidence type="ECO:0000256" key="3">
    <source>
        <dbReference type="ARBA" id="ARBA00022737"/>
    </source>
</evidence>
<keyword evidence="3" id="KW-0677">Repeat</keyword>
<dbReference type="PANTHER" id="PTHR24186">
    <property type="entry name" value="PROTEIN PHOSPHATASE 1 REGULATORY SUBUNIT"/>
    <property type="match status" value="1"/>
</dbReference>
<comment type="subcellular location">
    <subcellularLocation>
        <location evidence="1">Membrane</location>
        <topology evidence="1">Multi-pass membrane protein</topology>
    </subcellularLocation>
</comment>
<keyword evidence="6 8" id="KW-0472">Membrane</keyword>
<keyword evidence="2 8" id="KW-0812">Transmembrane</keyword>
<feature type="transmembrane region" description="Helical" evidence="8">
    <location>
        <begin position="478"/>
        <end position="496"/>
    </location>
</feature>
<dbReference type="EMBL" id="GISG01214038">
    <property type="protein sequence ID" value="MBA4661876.1"/>
    <property type="molecule type" value="Transcribed_RNA"/>
</dbReference>
<dbReference type="Gene3D" id="1.25.40.20">
    <property type="entry name" value="Ankyrin repeat-containing domain"/>
    <property type="match status" value="3"/>
</dbReference>
<name>A0A7C9A9Q4_OPUST</name>
<evidence type="ECO:0000256" key="1">
    <source>
        <dbReference type="ARBA" id="ARBA00004141"/>
    </source>
</evidence>
<evidence type="ECO:0000256" key="4">
    <source>
        <dbReference type="ARBA" id="ARBA00022989"/>
    </source>
</evidence>
<feature type="repeat" description="ANK" evidence="7">
    <location>
        <begin position="105"/>
        <end position="137"/>
    </location>
</feature>
<dbReference type="PROSITE" id="PS50088">
    <property type="entry name" value="ANK_REPEAT"/>
    <property type="match status" value="2"/>
</dbReference>
<feature type="transmembrane region" description="Helical" evidence="8">
    <location>
        <begin position="590"/>
        <end position="611"/>
    </location>
</feature>
<evidence type="ECO:0000256" key="6">
    <source>
        <dbReference type="ARBA" id="ARBA00023136"/>
    </source>
</evidence>
<feature type="transmembrane region" description="Helical" evidence="8">
    <location>
        <begin position="563"/>
        <end position="584"/>
    </location>
</feature>
<evidence type="ECO:0000256" key="7">
    <source>
        <dbReference type="PROSITE-ProRule" id="PRU00023"/>
    </source>
</evidence>
<reference evidence="10" key="2">
    <citation type="submission" date="2020-07" db="EMBL/GenBank/DDBJ databases">
        <authorList>
            <person name="Vera ALvarez R."/>
            <person name="Arias-Moreno D.M."/>
            <person name="Jimenez-Jacinto V."/>
            <person name="Jimenez-Bremont J.F."/>
            <person name="Swaminathan K."/>
            <person name="Moose S.P."/>
            <person name="Guerrero-Gonzalez M.L."/>
            <person name="Marino-Ramirez L."/>
            <person name="Landsman D."/>
            <person name="Rodriguez-Kessler M."/>
            <person name="Delgado-Sanchez P."/>
        </authorList>
    </citation>
    <scope>NUCLEOTIDE SEQUENCE</scope>
    <source>
        <tissue evidence="10">Cladode</tissue>
    </source>
</reference>
<dbReference type="PANTHER" id="PTHR24186:SF50">
    <property type="entry name" value="ANKYRIN REPEAT-CONTAINING PROTEIN ITN1-LIKE ISOFORM X1"/>
    <property type="match status" value="1"/>
</dbReference>
<dbReference type="SUPFAM" id="SSF48403">
    <property type="entry name" value="Ankyrin repeat"/>
    <property type="match status" value="1"/>
</dbReference>
<sequence>MDPKVYRAALEGLWEELIKCEGWRDQMTYMGNTVLHIHLGRPRQRYSKSIPTKWHQRMILRYLNIPQGIGPVEYWEANVEFIKNVLDQGGRRGQMQSLLWHENANGEIPLHLAAKFGHVQAVEEFLRRADLVSTEEVRKMLLKTNKRKDTALHEAARAGHGQIVKLLVEADPSCQHAANELNETPLYLAAESRSFDCVAVILDTCDSSALAYDHKGPCGRTALHVLVQWNDTGMLRKMLRKDESLIRLQDENGSTPLHRAAAENKVRRLLLLLSYDKKSNESAVYIKDKKGRTPLHVATLHCCWDSIKVLISSRPDCIEVVDDEGQNLLHYAAKWACVKKFEYLLELQSEHELIKLINDKDSSGNTPLHLIAANLPYMRCGCYRHVPDFMKGQHQYLKSFNHHNVTVAEMVRSHYLSERYLTYVNRRILLRRAIQLVAMCGRIRRSNIESDAEDVGATSEERLKKLVARLWDGAQSELIVAALVATVSFTAGFTLPGGLNQNPGPDIGMAVMTKNAAFQAFVVSDATALTFSSFAVFLYFIAAGAAGNGGLESEILWLQYAQFFTQFSIGAMMVAFATGVYAVIPHSPLLHTLLFIMSALFLGFYIFQIFANFDSSSLMTLCPRHPKIRGVKNRG</sequence>
<dbReference type="InterPro" id="IPR002110">
    <property type="entry name" value="Ankyrin_rpt"/>
</dbReference>
<dbReference type="AlphaFoldDB" id="A0A7C9A9Q4"/>
<keyword evidence="5 7" id="KW-0040">ANK repeat</keyword>
<reference evidence="10" key="1">
    <citation type="journal article" date="2013" name="J. Plant Res.">
        <title>Effect of fungi and light on seed germination of three Opuntia species from semiarid lands of central Mexico.</title>
        <authorList>
            <person name="Delgado-Sanchez P."/>
            <person name="Jimenez-Bremont J.F."/>
            <person name="Guerrero-Gonzalez Mde L."/>
            <person name="Flores J."/>
        </authorList>
    </citation>
    <scope>NUCLEOTIDE SEQUENCE</scope>
    <source>
        <tissue evidence="10">Cladode</tissue>
    </source>
</reference>
<protein>
    <recommendedName>
        <fullName evidence="9">PGG domain-containing protein</fullName>
    </recommendedName>
</protein>
<dbReference type="Pfam" id="PF12796">
    <property type="entry name" value="Ank_2"/>
    <property type="match status" value="2"/>
</dbReference>
<dbReference type="InterPro" id="IPR036770">
    <property type="entry name" value="Ankyrin_rpt-contain_sf"/>
</dbReference>
<feature type="repeat" description="ANK" evidence="7">
    <location>
        <begin position="147"/>
        <end position="169"/>
    </location>
</feature>
<organism evidence="10">
    <name type="scientific">Opuntia streptacantha</name>
    <name type="common">Prickly pear cactus</name>
    <name type="synonym">Opuntia cardona</name>
    <dbReference type="NCBI Taxonomy" id="393608"/>
    <lineage>
        <taxon>Eukaryota</taxon>
        <taxon>Viridiplantae</taxon>
        <taxon>Streptophyta</taxon>
        <taxon>Embryophyta</taxon>
        <taxon>Tracheophyta</taxon>
        <taxon>Spermatophyta</taxon>
        <taxon>Magnoliopsida</taxon>
        <taxon>eudicotyledons</taxon>
        <taxon>Gunneridae</taxon>
        <taxon>Pentapetalae</taxon>
        <taxon>Caryophyllales</taxon>
        <taxon>Cactineae</taxon>
        <taxon>Cactaceae</taxon>
        <taxon>Opuntioideae</taxon>
        <taxon>Opuntia</taxon>
    </lineage>
</organism>
<evidence type="ECO:0000256" key="5">
    <source>
        <dbReference type="ARBA" id="ARBA00023043"/>
    </source>
</evidence>
<dbReference type="SMART" id="SM00248">
    <property type="entry name" value="ANK"/>
    <property type="match status" value="7"/>
</dbReference>
<dbReference type="Pfam" id="PF13962">
    <property type="entry name" value="PGG"/>
    <property type="match status" value="1"/>
</dbReference>
<dbReference type="InterPro" id="IPR026961">
    <property type="entry name" value="PGG_dom"/>
</dbReference>
<evidence type="ECO:0000313" key="10">
    <source>
        <dbReference type="EMBL" id="MBA4661876.1"/>
    </source>
</evidence>